<name>A0A9P6CYZ9_9AGAR</name>
<comment type="caution">
    <text evidence="1">The sequence shown here is derived from an EMBL/GenBank/DDBJ whole genome shotgun (WGS) entry which is preliminary data.</text>
</comment>
<feature type="non-terminal residue" evidence="1">
    <location>
        <position position="1"/>
    </location>
</feature>
<reference evidence="1" key="1">
    <citation type="submission" date="2020-11" db="EMBL/GenBank/DDBJ databases">
        <authorList>
            <consortium name="DOE Joint Genome Institute"/>
            <person name="Ahrendt S."/>
            <person name="Riley R."/>
            <person name="Andreopoulos W."/>
            <person name="Labutti K."/>
            <person name="Pangilinan J."/>
            <person name="Ruiz-Duenas F.J."/>
            <person name="Barrasa J.M."/>
            <person name="Sanchez-Garcia M."/>
            <person name="Camarero S."/>
            <person name="Miyauchi S."/>
            <person name="Serrano A."/>
            <person name="Linde D."/>
            <person name="Babiker R."/>
            <person name="Drula E."/>
            <person name="Ayuso-Fernandez I."/>
            <person name="Pacheco R."/>
            <person name="Padilla G."/>
            <person name="Ferreira P."/>
            <person name="Barriuso J."/>
            <person name="Kellner H."/>
            <person name="Castanera R."/>
            <person name="Alfaro M."/>
            <person name="Ramirez L."/>
            <person name="Pisabarro A.G."/>
            <person name="Kuo A."/>
            <person name="Tritt A."/>
            <person name="Lipzen A."/>
            <person name="He G."/>
            <person name="Yan M."/>
            <person name="Ng V."/>
            <person name="Cullen D."/>
            <person name="Martin F."/>
            <person name="Rosso M.-N."/>
            <person name="Henrissat B."/>
            <person name="Hibbett D."/>
            <person name="Martinez A.T."/>
            <person name="Grigoriev I.V."/>
        </authorList>
    </citation>
    <scope>NUCLEOTIDE SEQUENCE</scope>
    <source>
        <strain evidence="1">CIRM-BRFM 674</strain>
    </source>
</reference>
<accession>A0A9P6CYZ9</accession>
<organism evidence="1 2">
    <name type="scientific">Pholiota conissans</name>
    <dbReference type="NCBI Taxonomy" id="109636"/>
    <lineage>
        <taxon>Eukaryota</taxon>
        <taxon>Fungi</taxon>
        <taxon>Dikarya</taxon>
        <taxon>Basidiomycota</taxon>
        <taxon>Agaricomycotina</taxon>
        <taxon>Agaricomycetes</taxon>
        <taxon>Agaricomycetidae</taxon>
        <taxon>Agaricales</taxon>
        <taxon>Agaricineae</taxon>
        <taxon>Strophariaceae</taxon>
        <taxon>Pholiota</taxon>
    </lineage>
</organism>
<sequence>VLGFFNIYEEVVQQYNIPQENIYNCDEKGIQLGIGKRVRAIIDRDQKNVYNVENGNREMITVIETVCADGTTLHPSMIFGAKRINASWGRVNPCKAR</sequence>
<keyword evidence="2" id="KW-1185">Reference proteome</keyword>
<evidence type="ECO:0000313" key="2">
    <source>
        <dbReference type="Proteomes" id="UP000807469"/>
    </source>
</evidence>
<dbReference type="OrthoDB" id="3265672at2759"/>
<proteinExistence type="predicted"/>
<evidence type="ECO:0000313" key="1">
    <source>
        <dbReference type="EMBL" id="KAF9477143.1"/>
    </source>
</evidence>
<protein>
    <submittedName>
        <fullName evidence="1">Uncharacterized protein</fullName>
    </submittedName>
</protein>
<dbReference type="Proteomes" id="UP000807469">
    <property type="component" value="Unassembled WGS sequence"/>
</dbReference>
<dbReference type="EMBL" id="MU155270">
    <property type="protein sequence ID" value="KAF9477143.1"/>
    <property type="molecule type" value="Genomic_DNA"/>
</dbReference>
<dbReference type="AlphaFoldDB" id="A0A9P6CYZ9"/>
<gene>
    <name evidence="1" type="ORF">BDN70DRAFT_811132</name>
</gene>